<feature type="domain" description="CCHC-type" evidence="7">
    <location>
        <begin position="478"/>
        <end position="493"/>
    </location>
</feature>
<dbReference type="GO" id="GO:0019068">
    <property type="term" value="P:virion assembly"/>
    <property type="evidence" value="ECO:0007669"/>
    <property type="project" value="InterPro"/>
</dbReference>
<keyword evidence="3" id="KW-1043">Host membrane</keyword>
<dbReference type="InterPro" id="IPR000840">
    <property type="entry name" value="G_retro_matrix"/>
</dbReference>
<dbReference type="InterPro" id="IPR050462">
    <property type="entry name" value="Retroviral_Gag-Pol_poly"/>
</dbReference>
<dbReference type="InterPro" id="IPR003036">
    <property type="entry name" value="Gag_P30"/>
</dbReference>
<proteinExistence type="predicted"/>
<feature type="compositionally biased region" description="Basic and acidic residues" evidence="6">
    <location>
        <begin position="483"/>
        <end position="511"/>
    </location>
</feature>
<dbReference type="AlphaFoldDB" id="A0AA40HUR4"/>
<evidence type="ECO:0000256" key="2">
    <source>
        <dbReference type="ARBA" id="ARBA00022511"/>
    </source>
</evidence>
<dbReference type="GO" id="GO:0003676">
    <property type="term" value="F:nucleic acid binding"/>
    <property type="evidence" value="ECO:0007669"/>
    <property type="project" value="InterPro"/>
</dbReference>
<evidence type="ECO:0000256" key="6">
    <source>
        <dbReference type="SAM" id="MobiDB-lite"/>
    </source>
</evidence>
<dbReference type="SUPFAM" id="SSF47943">
    <property type="entry name" value="Retrovirus capsid protein, N-terminal core domain"/>
    <property type="match status" value="1"/>
</dbReference>
<feature type="compositionally biased region" description="Basic and acidic residues" evidence="6">
    <location>
        <begin position="403"/>
        <end position="436"/>
    </location>
</feature>
<dbReference type="InterPro" id="IPR008919">
    <property type="entry name" value="Retrov_capsid_N"/>
</dbReference>
<keyword evidence="2" id="KW-1032">Host cell membrane</keyword>
<dbReference type="Pfam" id="PF01140">
    <property type="entry name" value="Gag_MA"/>
    <property type="match status" value="1"/>
</dbReference>
<reference evidence="8" key="1">
    <citation type="submission" date="2023-06" db="EMBL/GenBank/DDBJ databases">
        <title>Reference genome for the Northern bat (Eptesicus nilssonii), a most northern bat species.</title>
        <authorList>
            <person name="Laine V.N."/>
            <person name="Pulliainen A.T."/>
            <person name="Lilley T.M."/>
        </authorList>
    </citation>
    <scope>NUCLEOTIDE SEQUENCE</scope>
    <source>
        <strain evidence="8">BLF_Eptnil</strain>
        <tissue evidence="8">Kidney</tissue>
    </source>
</reference>
<feature type="compositionally biased region" description="Pro residues" evidence="6">
    <location>
        <begin position="134"/>
        <end position="148"/>
    </location>
</feature>
<dbReference type="PROSITE" id="PS50158">
    <property type="entry name" value="ZF_CCHC"/>
    <property type="match status" value="1"/>
</dbReference>
<evidence type="ECO:0000256" key="5">
    <source>
        <dbReference type="PROSITE-ProRule" id="PRU00047"/>
    </source>
</evidence>
<dbReference type="Pfam" id="PF02093">
    <property type="entry name" value="Gag_p30"/>
    <property type="match status" value="1"/>
</dbReference>
<feature type="region of interest" description="Disordered" evidence="6">
    <location>
        <begin position="403"/>
        <end position="511"/>
    </location>
</feature>
<evidence type="ECO:0000259" key="7">
    <source>
        <dbReference type="PROSITE" id="PS50158"/>
    </source>
</evidence>
<dbReference type="Proteomes" id="UP001177744">
    <property type="component" value="Unassembled WGS sequence"/>
</dbReference>
<gene>
    <name evidence="8" type="ORF">QTO34_001967</name>
</gene>
<keyword evidence="5" id="KW-0479">Metal-binding</keyword>
<keyword evidence="9" id="KW-1185">Reference proteome</keyword>
<dbReference type="SMART" id="SM00343">
    <property type="entry name" value="ZnF_C2HC"/>
    <property type="match status" value="1"/>
</dbReference>
<dbReference type="EMBL" id="JAULJE010000011">
    <property type="protein sequence ID" value="KAK1337341.1"/>
    <property type="molecule type" value="Genomic_DNA"/>
</dbReference>
<dbReference type="Gene3D" id="1.10.375.10">
    <property type="entry name" value="Human Immunodeficiency Virus Type 1 Capsid Protein"/>
    <property type="match status" value="1"/>
</dbReference>
<name>A0AA40HUR4_CNENI</name>
<dbReference type="GO" id="GO:0008270">
    <property type="term" value="F:zinc ion binding"/>
    <property type="evidence" value="ECO:0007669"/>
    <property type="project" value="UniProtKB-KW"/>
</dbReference>
<evidence type="ECO:0000313" key="9">
    <source>
        <dbReference type="Proteomes" id="UP001177744"/>
    </source>
</evidence>
<evidence type="ECO:0000256" key="3">
    <source>
        <dbReference type="ARBA" id="ARBA00022870"/>
    </source>
</evidence>
<dbReference type="InterPro" id="IPR010999">
    <property type="entry name" value="Retrovr_matrix"/>
</dbReference>
<keyword evidence="5" id="KW-0862">Zinc</keyword>
<dbReference type="Gene3D" id="1.10.150.180">
    <property type="entry name" value="Gamma-retroviral matrix domain"/>
    <property type="match status" value="1"/>
</dbReference>
<sequence length="511" mass="57348">MGQGKSTPLGVSLDHWKEVRGRGLDLSVNIKKGPWQAFCSSEWPTFGVGWPVDGTFDLTIIDLVFNKVFDPKAGHPDQQPYILVWQDLAQNPPSWARPFLPSLNRSAVLTATVASGEQAKKPLQDSQTNLLLLDPPPPYPPALTPTPSAPHAQHAPFPEGPAQGTRSRRHQPRESPDSTVACPLRALGPPPPPSDDGAPVLPPLQYWPFSSSDLYNWKTNHPPFSEDPQRLTGLVESLMFSHQPTWDDCQQLLQTLFTTEERERILLEARKSVRGLDGRPTQLPHLIDAAFPFSVLIGISTQLKTLVAGLRGAARRPTNLAKVREVVQGPTEPPSVFLERLMEAYRRYTPFDPTSEGHSASVAMAFIGQSAQDIRKKLQRLEGLQNLALTDLVKEAEKVYYKRETEEEKEQRKEKEREEKEKQREKEKERRQEKQLTRILAVAIGDKPRQNTLQQNRQGNKRGTSLGGGRQPLGRDQCAYCKENGHWKNDCPKRNKDKGSKSVLALHEDSD</sequence>
<protein>
    <recommendedName>
        <fullName evidence="7">CCHC-type domain-containing protein</fullName>
    </recommendedName>
</protein>
<evidence type="ECO:0000313" key="8">
    <source>
        <dbReference type="EMBL" id="KAK1337341.1"/>
    </source>
</evidence>
<evidence type="ECO:0000256" key="1">
    <source>
        <dbReference type="ARBA" id="ARBA00004165"/>
    </source>
</evidence>
<dbReference type="Gene3D" id="4.10.60.10">
    <property type="entry name" value="Zinc finger, CCHC-type"/>
    <property type="match status" value="1"/>
</dbReference>
<comment type="caution">
    <text evidence="8">The sequence shown here is derived from an EMBL/GenBank/DDBJ whole genome shotgun (WGS) entry which is preliminary data.</text>
</comment>
<accession>A0AA40HUR4</accession>
<keyword evidence="5" id="KW-0863">Zinc-finger</keyword>
<keyword evidence="4" id="KW-0472">Membrane</keyword>
<dbReference type="SUPFAM" id="SSF57756">
    <property type="entry name" value="Retrovirus zinc finger-like domains"/>
    <property type="match status" value="1"/>
</dbReference>
<comment type="subcellular location">
    <subcellularLocation>
        <location evidence="1">Host cell membrane</location>
    </subcellularLocation>
</comment>
<organism evidence="8 9">
    <name type="scientific">Cnephaeus nilssonii</name>
    <name type="common">Northern bat</name>
    <name type="synonym">Eptesicus nilssonii</name>
    <dbReference type="NCBI Taxonomy" id="3371016"/>
    <lineage>
        <taxon>Eukaryota</taxon>
        <taxon>Metazoa</taxon>
        <taxon>Chordata</taxon>
        <taxon>Craniata</taxon>
        <taxon>Vertebrata</taxon>
        <taxon>Euteleostomi</taxon>
        <taxon>Mammalia</taxon>
        <taxon>Eutheria</taxon>
        <taxon>Laurasiatheria</taxon>
        <taxon>Chiroptera</taxon>
        <taxon>Yangochiroptera</taxon>
        <taxon>Vespertilionidae</taxon>
        <taxon>Cnephaeus</taxon>
    </lineage>
</organism>
<dbReference type="InterPro" id="IPR001878">
    <property type="entry name" value="Znf_CCHC"/>
</dbReference>
<feature type="region of interest" description="Disordered" evidence="6">
    <location>
        <begin position="128"/>
        <end position="201"/>
    </location>
</feature>
<feature type="compositionally biased region" description="Polar residues" evidence="6">
    <location>
        <begin position="450"/>
        <end position="463"/>
    </location>
</feature>
<evidence type="ECO:0000256" key="4">
    <source>
        <dbReference type="ARBA" id="ARBA00023136"/>
    </source>
</evidence>
<dbReference type="SUPFAM" id="SSF47836">
    <property type="entry name" value="Retroviral matrix proteins"/>
    <property type="match status" value="1"/>
</dbReference>
<dbReference type="InterPro" id="IPR036946">
    <property type="entry name" value="G_retro_matrix_sf"/>
</dbReference>
<dbReference type="PANTHER" id="PTHR33166">
    <property type="entry name" value="GAG_P30 DOMAIN-CONTAINING PROTEIN"/>
    <property type="match status" value="1"/>
</dbReference>
<dbReference type="InterPro" id="IPR036875">
    <property type="entry name" value="Znf_CCHC_sf"/>
</dbReference>